<evidence type="ECO:0000313" key="3">
    <source>
        <dbReference type="Proteomes" id="UP001159363"/>
    </source>
</evidence>
<protein>
    <submittedName>
        <fullName evidence="2">Uncharacterized protein</fullName>
    </submittedName>
</protein>
<evidence type="ECO:0000313" key="2">
    <source>
        <dbReference type="EMBL" id="KAJ8896985.1"/>
    </source>
</evidence>
<comment type="caution">
    <text evidence="2">The sequence shown here is derived from an EMBL/GenBank/DDBJ whole genome shotgun (WGS) entry which is preliminary data.</text>
</comment>
<evidence type="ECO:0000256" key="1">
    <source>
        <dbReference type="SAM" id="MobiDB-lite"/>
    </source>
</evidence>
<keyword evidence="3" id="KW-1185">Reference proteome</keyword>
<sequence>MKNLREDTWRMCLRRGGCGVKIQQYTPFTLRCDQFHRVVMGHNADGACQVSFCLGSLPSGGDHSDVVHEKARGKVFALIIQESLVQKIRSGSFPITADSGSISEVFSIEQDDCHDLDHTNNSLSEWVLLHSPGRLTRSISVLKWDLLDLVGRLTIPRSNPHCSIRERPTRLLPGNRVRFPAESHPGFSHLEIVPHDGASRRVFSGISLEFQRCCILTLSSDLNTPPIRVKRGERGTAPDCKDWANDRPLRKPADQQDRPARVHVRKPKSNPEGKASGRHKDSTHGRQIEILLGRIHWRDNKEPLPPDSQYKGVGLFGALTRAHHATVWRVVAGKWGKGRGWVPSQPVPSPEPPALHHQPFASSRFPQPPSIRPSRSPLTRVSPTKSNPGVCRRQVIALCEEATLATVRDPLKARITIWTSNRRLFIDFTRKSCKCAFHSYWPYCINSVFSINCLIIMVCRIGTHLCSKRYCRQHLPTPSRRILADFMGPRWLSGQTTRLLPRRTGFDPQPVRSRIFACGNRAGRCRFPHPFHSGAAPYSPRVTLTGSQDLDVENSPNI</sequence>
<dbReference type="Proteomes" id="UP001159363">
    <property type="component" value="Chromosome 1"/>
</dbReference>
<accession>A0ABQ9IJX6</accession>
<proteinExistence type="predicted"/>
<name>A0ABQ9IJX6_9NEOP</name>
<reference evidence="2 3" key="1">
    <citation type="submission" date="2023-02" db="EMBL/GenBank/DDBJ databases">
        <title>LHISI_Scaffold_Assembly.</title>
        <authorList>
            <person name="Stuart O.P."/>
            <person name="Cleave R."/>
            <person name="Magrath M.J.L."/>
            <person name="Mikheyev A.S."/>
        </authorList>
    </citation>
    <scope>NUCLEOTIDE SEQUENCE [LARGE SCALE GENOMIC DNA]</scope>
    <source>
        <strain evidence="2">Daus_M_001</strain>
        <tissue evidence="2">Leg muscle</tissue>
    </source>
</reference>
<feature type="compositionally biased region" description="Basic and acidic residues" evidence="1">
    <location>
        <begin position="230"/>
        <end position="260"/>
    </location>
</feature>
<feature type="compositionally biased region" description="Polar residues" evidence="1">
    <location>
        <begin position="542"/>
        <end position="558"/>
    </location>
</feature>
<feature type="region of interest" description="Disordered" evidence="1">
    <location>
        <begin position="538"/>
        <end position="558"/>
    </location>
</feature>
<feature type="region of interest" description="Disordered" evidence="1">
    <location>
        <begin position="343"/>
        <end position="386"/>
    </location>
</feature>
<dbReference type="EMBL" id="JARBHB010000001">
    <property type="protein sequence ID" value="KAJ8896985.1"/>
    <property type="molecule type" value="Genomic_DNA"/>
</dbReference>
<feature type="region of interest" description="Disordered" evidence="1">
    <location>
        <begin position="225"/>
        <end position="285"/>
    </location>
</feature>
<organism evidence="2 3">
    <name type="scientific">Dryococelus australis</name>
    <dbReference type="NCBI Taxonomy" id="614101"/>
    <lineage>
        <taxon>Eukaryota</taxon>
        <taxon>Metazoa</taxon>
        <taxon>Ecdysozoa</taxon>
        <taxon>Arthropoda</taxon>
        <taxon>Hexapoda</taxon>
        <taxon>Insecta</taxon>
        <taxon>Pterygota</taxon>
        <taxon>Neoptera</taxon>
        <taxon>Polyneoptera</taxon>
        <taxon>Phasmatodea</taxon>
        <taxon>Verophasmatodea</taxon>
        <taxon>Anareolatae</taxon>
        <taxon>Phasmatidae</taxon>
        <taxon>Eurycanthinae</taxon>
        <taxon>Dryococelus</taxon>
    </lineage>
</organism>
<gene>
    <name evidence="2" type="ORF">PR048_002331</name>
</gene>